<evidence type="ECO:0000313" key="2">
    <source>
        <dbReference type="Proteomes" id="UP001174208"/>
    </source>
</evidence>
<name>A0ABT8KBR7_9MICO</name>
<accession>A0ABT8KBR7</accession>
<gene>
    <name evidence="1" type="ORF">P5G50_10550</name>
</gene>
<keyword evidence="2" id="KW-1185">Reference proteome</keyword>
<reference evidence="1" key="1">
    <citation type="submission" date="2023-06" db="EMBL/GenBank/DDBJ databases">
        <title>MT1 and MT2 Draft Genomes of Novel Species.</title>
        <authorList>
            <person name="Venkateswaran K."/>
        </authorList>
    </citation>
    <scope>NUCLEOTIDE SEQUENCE</scope>
    <source>
        <strain evidence="1">F6_8S_P_1B</strain>
    </source>
</reference>
<proteinExistence type="predicted"/>
<protein>
    <submittedName>
        <fullName evidence="1">Uncharacterized protein</fullName>
    </submittedName>
</protein>
<evidence type="ECO:0000313" key="1">
    <source>
        <dbReference type="EMBL" id="MDN4614890.1"/>
    </source>
</evidence>
<dbReference type="EMBL" id="JAROCF010000001">
    <property type="protein sequence ID" value="MDN4614890.1"/>
    <property type="molecule type" value="Genomic_DNA"/>
</dbReference>
<sequence>MIIPPFSRTGEERRVVILVLISGIVDFSEQIGEDRDQPGEVVGQDVPHAPLIDLRVCVHQDVAGRDDRVNVRNPACGVRVGRAKFLEGLAKYLELALDRGLKYPVAQIRRSLVSVSDRRGLRRGLVRIPQLGR</sequence>
<dbReference type="Proteomes" id="UP001174208">
    <property type="component" value="Unassembled WGS sequence"/>
</dbReference>
<organism evidence="1 2">
    <name type="scientific">Leifsonia williamsii</name>
    <dbReference type="NCBI Taxonomy" id="3035919"/>
    <lineage>
        <taxon>Bacteria</taxon>
        <taxon>Bacillati</taxon>
        <taxon>Actinomycetota</taxon>
        <taxon>Actinomycetes</taxon>
        <taxon>Micrococcales</taxon>
        <taxon>Microbacteriaceae</taxon>
        <taxon>Leifsonia</taxon>
    </lineage>
</organism>
<comment type="caution">
    <text evidence="1">The sequence shown here is derived from an EMBL/GenBank/DDBJ whole genome shotgun (WGS) entry which is preliminary data.</text>
</comment>